<organism evidence="2">
    <name type="scientific">Chryseobacterium indologenes</name>
    <name type="common">Flavobacterium indologenes</name>
    <dbReference type="NCBI Taxonomy" id="253"/>
    <lineage>
        <taxon>Bacteria</taxon>
        <taxon>Pseudomonadati</taxon>
        <taxon>Bacteroidota</taxon>
        <taxon>Flavobacteriia</taxon>
        <taxon>Flavobacteriales</taxon>
        <taxon>Weeksellaceae</taxon>
        <taxon>Chryseobacterium group</taxon>
        <taxon>Chryseobacterium</taxon>
    </lineage>
</organism>
<evidence type="ECO:0000256" key="1">
    <source>
        <dbReference type="ARBA" id="ARBA00022729"/>
    </source>
</evidence>
<dbReference type="Gene3D" id="4.10.1080.10">
    <property type="entry name" value="TSP type-3 repeat"/>
    <property type="match status" value="1"/>
</dbReference>
<name>A0A0N0IXQ4_CHRID</name>
<dbReference type="Pfam" id="PF02412">
    <property type="entry name" value="TSP_3"/>
    <property type="match status" value="1"/>
</dbReference>
<proteinExistence type="predicted"/>
<dbReference type="RefSeq" id="WP_062697289.1">
    <property type="nucleotide sequence ID" value="NZ_LJOD01000002.1"/>
</dbReference>
<gene>
    <name evidence="2" type="ORF">AOB46_06030</name>
</gene>
<keyword evidence="1" id="KW-0732">Signal</keyword>
<accession>A0A0N0IXQ4</accession>
<dbReference type="EMBL" id="LJOD01000002">
    <property type="protein sequence ID" value="KPE52424.1"/>
    <property type="molecule type" value="Genomic_DNA"/>
</dbReference>
<sequence length="319" mass="37196">MKKILFLLILSGTSYHAQNTEGKENLKKCRKEFSKKICLSDEDQDHILFYLDKCPDEKGPAENYGCPWPDADQDGIPDKDDGYPAVPGPSENNGCPWTDIDGDGILDKDDACPTIPGVPERNGCSQQLCELGKVYPPEKMENFDVALNGNIEQIYNTINRKIVDDIMKKRSKKELMDRNTFLAIYYAQNIPEGMKVDFFDRYKEYNFLVGKFWNKSFIQYLLKKYNKTLYFSTEIPREDFDIYREVIGDPTFSYMIKYYDQQSKRIIIPAAGKGNLYIPIRIHIFFKNPYKIEVTDYINGINNTITYEYKNNTWESYQN</sequence>
<dbReference type="SUPFAM" id="SSF103647">
    <property type="entry name" value="TSP type-3 repeat"/>
    <property type="match status" value="1"/>
</dbReference>
<dbReference type="GO" id="GO:0007155">
    <property type="term" value="P:cell adhesion"/>
    <property type="evidence" value="ECO:0007669"/>
    <property type="project" value="InterPro"/>
</dbReference>
<dbReference type="InterPro" id="IPR028974">
    <property type="entry name" value="TSP_type-3_rpt"/>
</dbReference>
<dbReference type="GO" id="GO:0005509">
    <property type="term" value="F:calcium ion binding"/>
    <property type="evidence" value="ECO:0007669"/>
    <property type="project" value="InterPro"/>
</dbReference>
<protein>
    <recommendedName>
        <fullName evidence="3">Alpha-agarase</fullName>
    </recommendedName>
</protein>
<dbReference type="OrthoDB" id="1273975at2"/>
<evidence type="ECO:0000313" key="2">
    <source>
        <dbReference type="EMBL" id="KPE52424.1"/>
    </source>
</evidence>
<dbReference type="Proteomes" id="UP000037953">
    <property type="component" value="Unassembled WGS sequence"/>
</dbReference>
<dbReference type="InterPro" id="IPR003367">
    <property type="entry name" value="Thrombospondin_3-like_rpt"/>
</dbReference>
<dbReference type="AlphaFoldDB" id="A0A0N0IXQ4"/>
<dbReference type="PATRIC" id="fig|253.9.peg.2522"/>
<reference evidence="2" key="1">
    <citation type="journal article" date="2015" name="Genom Data">
        <title>Draft genome sequence of a multidrug-resistant Chryseobacterium indologenes isolate from Malaysia.</title>
        <authorList>
            <person name="Yu C.Y."/>
            <person name="Ang G.Y."/>
            <person name="Cheng H.J."/>
            <person name="Cheong Y.M."/>
            <person name="Yin W.F."/>
            <person name="Chan K.G."/>
        </authorList>
    </citation>
    <scope>NUCLEOTIDE SEQUENCE [LARGE SCALE GENOMIC DNA]</scope>
    <source>
        <strain evidence="2">CI_885</strain>
    </source>
</reference>
<evidence type="ECO:0008006" key="3">
    <source>
        <dbReference type="Google" id="ProtNLM"/>
    </source>
</evidence>
<comment type="caution">
    <text evidence="2">The sequence shown here is derived from an EMBL/GenBank/DDBJ whole genome shotgun (WGS) entry which is preliminary data.</text>
</comment>